<dbReference type="Proteomes" id="UP000483820">
    <property type="component" value="Chromosome III"/>
</dbReference>
<feature type="transmembrane region" description="Helical" evidence="1">
    <location>
        <begin position="62"/>
        <end position="80"/>
    </location>
</feature>
<feature type="transmembrane region" description="Helical" evidence="1">
    <location>
        <begin position="9"/>
        <end position="26"/>
    </location>
</feature>
<dbReference type="GeneID" id="9805345"/>
<proteinExistence type="predicted"/>
<evidence type="ECO:0000313" key="3">
    <source>
        <dbReference type="Proteomes" id="UP000483820"/>
    </source>
</evidence>
<comment type="caution">
    <text evidence="2">The sequence shown here is derived from an EMBL/GenBank/DDBJ whole genome shotgun (WGS) entry which is preliminary data.</text>
</comment>
<evidence type="ECO:0000256" key="1">
    <source>
        <dbReference type="SAM" id="Phobius"/>
    </source>
</evidence>
<sequence length="130" mass="15131">MNATETRKVITLLTKFCLSFCSAAIFRTNHHFPKICGSIISIYYLTFLFVCSHNPTPSWIRVLETELLIGYFAVMVKVYWTGEEMMGSDLNWLLVTFIALVAHRIVLWFHHKAEQQKLEQYRLNPEAATD</sequence>
<keyword evidence="1" id="KW-0812">Transmembrane</keyword>
<dbReference type="EMBL" id="WUAV01000003">
    <property type="protein sequence ID" value="KAF1760713.1"/>
    <property type="molecule type" value="Genomic_DNA"/>
</dbReference>
<dbReference type="CTD" id="9805345"/>
<feature type="transmembrane region" description="Helical" evidence="1">
    <location>
        <begin position="32"/>
        <end position="50"/>
    </location>
</feature>
<gene>
    <name evidence="2" type="ORF">GCK72_008962</name>
</gene>
<dbReference type="AlphaFoldDB" id="A0A6A5H292"/>
<evidence type="ECO:0000313" key="2">
    <source>
        <dbReference type="EMBL" id="KAF1760713.1"/>
    </source>
</evidence>
<name>A0A6A5H292_CAERE</name>
<feature type="transmembrane region" description="Helical" evidence="1">
    <location>
        <begin position="92"/>
        <end position="109"/>
    </location>
</feature>
<accession>A0A6A5H292</accession>
<protein>
    <submittedName>
        <fullName evidence="2">Uncharacterized protein</fullName>
    </submittedName>
</protein>
<keyword evidence="1" id="KW-0472">Membrane</keyword>
<dbReference type="RefSeq" id="XP_003099458.2">
    <property type="nucleotide sequence ID" value="XM_003099410.2"/>
</dbReference>
<keyword evidence="1" id="KW-1133">Transmembrane helix</keyword>
<reference evidence="2 3" key="1">
    <citation type="submission" date="2019-12" db="EMBL/GenBank/DDBJ databases">
        <title>Chromosome-level assembly of the Caenorhabditis remanei genome.</title>
        <authorList>
            <person name="Teterina A.A."/>
            <person name="Willis J.H."/>
            <person name="Phillips P.C."/>
        </authorList>
    </citation>
    <scope>NUCLEOTIDE SEQUENCE [LARGE SCALE GENOMIC DNA]</scope>
    <source>
        <strain evidence="2 3">PX506</strain>
        <tissue evidence="2">Whole organism</tissue>
    </source>
</reference>
<dbReference type="KEGG" id="crq:GCK72_008962"/>
<organism evidence="2 3">
    <name type="scientific">Caenorhabditis remanei</name>
    <name type="common">Caenorhabditis vulgaris</name>
    <dbReference type="NCBI Taxonomy" id="31234"/>
    <lineage>
        <taxon>Eukaryota</taxon>
        <taxon>Metazoa</taxon>
        <taxon>Ecdysozoa</taxon>
        <taxon>Nematoda</taxon>
        <taxon>Chromadorea</taxon>
        <taxon>Rhabditida</taxon>
        <taxon>Rhabditina</taxon>
        <taxon>Rhabditomorpha</taxon>
        <taxon>Rhabditoidea</taxon>
        <taxon>Rhabditidae</taxon>
        <taxon>Peloderinae</taxon>
        <taxon>Caenorhabditis</taxon>
    </lineage>
</organism>